<feature type="region of interest" description="Disordered" evidence="1">
    <location>
        <begin position="39"/>
        <end position="67"/>
    </location>
</feature>
<keyword evidence="3" id="KW-1185">Reference proteome</keyword>
<accession>A0A2Z2KDB2</accession>
<name>A0A2Z2KDB2_9BACL</name>
<dbReference type="KEGG" id="pdh:B9T62_13945"/>
<proteinExistence type="predicted"/>
<organism evidence="2 3">
    <name type="scientific">Paenibacillus donghaensis</name>
    <dbReference type="NCBI Taxonomy" id="414771"/>
    <lineage>
        <taxon>Bacteria</taxon>
        <taxon>Bacillati</taxon>
        <taxon>Bacillota</taxon>
        <taxon>Bacilli</taxon>
        <taxon>Bacillales</taxon>
        <taxon>Paenibacillaceae</taxon>
        <taxon>Paenibacillus</taxon>
    </lineage>
</organism>
<gene>
    <name evidence="2" type="ORF">B9T62_13945</name>
</gene>
<reference evidence="2 3" key="1">
    <citation type="submission" date="2017-06" db="EMBL/GenBank/DDBJ databases">
        <title>Complete genome sequence of Paenibacillus donghaensis KCTC 13049T isolated from East Sea sediment, South Korea.</title>
        <authorList>
            <person name="Jung B.K."/>
            <person name="Hong S.-J."/>
            <person name="Shin J.-H."/>
        </authorList>
    </citation>
    <scope>NUCLEOTIDE SEQUENCE [LARGE SCALE GENOMIC DNA]</scope>
    <source>
        <strain evidence="2 3">KCTC 13049</strain>
    </source>
</reference>
<dbReference type="RefSeq" id="WP_087915782.1">
    <property type="nucleotide sequence ID" value="NZ_CP021780.1"/>
</dbReference>
<protein>
    <submittedName>
        <fullName evidence="2">Uncharacterized protein</fullName>
    </submittedName>
</protein>
<evidence type="ECO:0000313" key="3">
    <source>
        <dbReference type="Proteomes" id="UP000249890"/>
    </source>
</evidence>
<evidence type="ECO:0000256" key="1">
    <source>
        <dbReference type="SAM" id="MobiDB-lite"/>
    </source>
</evidence>
<evidence type="ECO:0000313" key="2">
    <source>
        <dbReference type="EMBL" id="ASA21775.1"/>
    </source>
</evidence>
<dbReference type="EMBL" id="CP021780">
    <property type="protein sequence ID" value="ASA21775.1"/>
    <property type="molecule type" value="Genomic_DNA"/>
</dbReference>
<dbReference type="AlphaFoldDB" id="A0A2Z2KDB2"/>
<sequence length="134" mass="14120">MRNLAVSSVFIGDLSYGSLFICGTSAELRSNYTGIKVSGPDGIQQQQADDVDESGPNSRTTSAEPFATAVTSRADHAALAEEVELSIASAESWIRLEAIRILSVSDAAVFQLGDGSRIKLSSVTSTSGYRQTAD</sequence>
<dbReference type="Proteomes" id="UP000249890">
    <property type="component" value="Chromosome"/>
</dbReference>